<keyword evidence="2" id="KW-0479">Metal-binding</keyword>
<dbReference type="PANTHER" id="PTHR34820">
    <property type="entry name" value="INNER MEMBRANE PROTEIN YEBZ"/>
    <property type="match status" value="1"/>
</dbReference>
<feature type="transmembrane region" description="Helical" evidence="5">
    <location>
        <begin position="12"/>
        <end position="32"/>
    </location>
</feature>
<dbReference type="PANTHER" id="PTHR34820:SF4">
    <property type="entry name" value="INNER MEMBRANE PROTEIN YEBZ"/>
    <property type="match status" value="1"/>
</dbReference>
<keyword evidence="3" id="KW-0732">Signal</keyword>
<feature type="transmembrane region" description="Helical" evidence="5">
    <location>
        <begin position="247"/>
        <end position="266"/>
    </location>
</feature>
<comment type="caution">
    <text evidence="7">The sequence shown here is derived from an EMBL/GenBank/DDBJ whole genome shotgun (WGS) entry which is preliminary data.</text>
</comment>
<evidence type="ECO:0000256" key="2">
    <source>
        <dbReference type="ARBA" id="ARBA00022723"/>
    </source>
</evidence>
<name>A0ABS7CC58_9BACL</name>
<reference evidence="7 8" key="1">
    <citation type="submission" date="2021-07" db="EMBL/GenBank/DDBJ databases">
        <title>Paenibacillus radiodurans sp. nov., isolated from the southeastern edge of Tengger Desert.</title>
        <authorList>
            <person name="Zhang G."/>
        </authorList>
    </citation>
    <scope>NUCLEOTIDE SEQUENCE [LARGE SCALE GENOMIC DNA]</scope>
    <source>
        <strain evidence="7 8">CCM 7311</strain>
    </source>
</reference>
<sequence>MTETRRSITTTCKSFFTLLTVFMMIAVMLLGIPGKAEAHAELERASPEANTRLDGTPEDVELTFNESIESQVGSLEVLDSRSNSVTSNEPVTSQDRKSLKLQLPKLGEGVYTVAYQVISADGHPISGSYVFMIGNPPEGVDASAFDPHQALGHEGHSASTQLSTGQFILYAVRIAYYAALLFAVGLVFWSVLVRKRSTLIEETMKKWEQLAMRALLVSALLYVFIHSREILKDYPSSEYSRLFLSTSIGHLWIGLLVLAVIGFAVLRFSRPFKLIWAAAILGVESWSGHAVVFKPKLLTVLLDFIHLA</sequence>
<keyword evidence="5" id="KW-1133">Transmembrane helix</keyword>
<evidence type="ECO:0000313" key="8">
    <source>
        <dbReference type="Proteomes" id="UP001519887"/>
    </source>
</evidence>
<protein>
    <submittedName>
        <fullName evidence="7">Copper resistance protein CopC/CopD</fullName>
    </submittedName>
</protein>
<keyword evidence="8" id="KW-1185">Reference proteome</keyword>
<keyword evidence="5" id="KW-0472">Membrane</keyword>
<feature type="domain" description="CopC" evidence="6">
    <location>
        <begin position="39"/>
        <end position="133"/>
    </location>
</feature>
<evidence type="ECO:0000256" key="5">
    <source>
        <dbReference type="SAM" id="Phobius"/>
    </source>
</evidence>
<keyword evidence="4" id="KW-0186">Copper</keyword>
<comment type="subcellular location">
    <subcellularLocation>
        <location evidence="1">Cell envelope</location>
    </subcellularLocation>
</comment>
<dbReference type="InterPro" id="IPR014756">
    <property type="entry name" value="Ig_E-set"/>
</dbReference>
<dbReference type="Proteomes" id="UP001519887">
    <property type="component" value="Unassembled WGS sequence"/>
</dbReference>
<feature type="non-terminal residue" evidence="7">
    <location>
        <position position="308"/>
    </location>
</feature>
<gene>
    <name evidence="7" type="ORF">K0U00_31210</name>
</gene>
<dbReference type="Gene3D" id="2.60.40.1220">
    <property type="match status" value="1"/>
</dbReference>
<proteinExistence type="predicted"/>
<dbReference type="InterPro" id="IPR014755">
    <property type="entry name" value="Cu-Rt/internalin_Ig-like"/>
</dbReference>
<evidence type="ECO:0000256" key="4">
    <source>
        <dbReference type="ARBA" id="ARBA00023008"/>
    </source>
</evidence>
<evidence type="ECO:0000259" key="6">
    <source>
        <dbReference type="Pfam" id="PF04234"/>
    </source>
</evidence>
<feature type="transmembrane region" description="Helical" evidence="5">
    <location>
        <begin position="167"/>
        <end position="189"/>
    </location>
</feature>
<evidence type="ECO:0000256" key="1">
    <source>
        <dbReference type="ARBA" id="ARBA00004196"/>
    </source>
</evidence>
<evidence type="ECO:0000313" key="7">
    <source>
        <dbReference type="EMBL" id="MBW7458520.1"/>
    </source>
</evidence>
<keyword evidence="5" id="KW-0812">Transmembrane</keyword>
<dbReference type="InterPro" id="IPR032694">
    <property type="entry name" value="CopC/D"/>
</dbReference>
<feature type="transmembrane region" description="Helical" evidence="5">
    <location>
        <begin position="210"/>
        <end position="227"/>
    </location>
</feature>
<evidence type="ECO:0000256" key="3">
    <source>
        <dbReference type="ARBA" id="ARBA00022729"/>
    </source>
</evidence>
<organism evidence="7 8">
    <name type="scientific">Paenibacillus sepulcri</name>
    <dbReference type="NCBI Taxonomy" id="359917"/>
    <lineage>
        <taxon>Bacteria</taxon>
        <taxon>Bacillati</taxon>
        <taxon>Bacillota</taxon>
        <taxon>Bacilli</taxon>
        <taxon>Bacillales</taxon>
        <taxon>Paenibacillaceae</taxon>
        <taxon>Paenibacillus</taxon>
    </lineage>
</organism>
<dbReference type="EMBL" id="JAHZIK010001228">
    <property type="protein sequence ID" value="MBW7458520.1"/>
    <property type="molecule type" value="Genomic_DNA"/>
</dbReference>
<dbReference type="InterPro" id="IPR007348">
    <property type="entry name" value="CopC_dom"/>
</dbReference>
<dbReference type="Pfam" id="PF04234">
    <property type="entry name" value="CopC"/>
    <property type="match status" value="1"/>
</dbReference>
<dbReference type="SUPFAM" id="SSF81296">
    <property type="entry name" value="E set domains"/>
    <property type="match status" value="1"/>
</dbReference>
<accession>A0ABS7CC58</accession>